<protein>
    <submittedName>
        <fullName evidence="3">Division cycle protein 123 homolog</fullName>
    </submittedName>
</protein>
<dbReference type="GO" id="GO:0005737">
    <property type="term" value="C:cytoplasm"/>
    <property type="evidence" value="ECO:0007669"/>
    <property type="project" value="TreeGrafter"/>
</dbReference>
<proteinExistence type="inferred from homology"/>
<reference evidence="3" key="1">
    <citation type="submission" date="2020-06" db="EMBL/GenBank/DDBJ databases">
        <authorList>
            <consortium name="Plant Systems Biology data submission"/>
        </authorList>
    </citation>
    <scope>NUCLEOTIDE SEQUENCE</scope>
    <source>
        <strain evidence="3">D6</strain>
    </source>
</reference>
<dbReference type="OrthoDB" id="360540at2759"/>
<accession>A0A9N8DYG0</accession>
<dbReference type="InterPro" id="IPR009772">
    <property type="entry name" value="CDC123"/>
</dbReference>
<dbReference type="Pfam" id="PF07065">
    <property type="entry name" value="D123"/>
    <property type="match status" value="1"/>
</dbReference>
<evidence type="ECO:0000256" key="2">
    <source>
        <dbReference type="SAM" id="MobiDB-lite"/>
    </source>
</evidence>
<feature type="region of interest" description="Disordered" evidence="2">
    <location>
        <begin position="1"/>
        <end position="20"/>
    </location>
</feature>
<evidence type="ECO:0000256" key="1">
    <source>
        <dbReference type="ARBA" id="ARBA00011047"/>
    </source>
</evidence>
<dbReference type="PANTHER" id="PTHR15323:SF6">
    <property type="entry name" value="CELL DIVISION CYCLE PROTEIN 123 HOMOLOG"/>
    <property type="match status" value="1"/>
</dbReference>
<dbReference type="AlphaFoldDB" id="A0A9N8DYG0"/>
<gene>
    <name evidence="3" type="ORF">SEMRO_475_G150380.1</name>
</gene>
<evidence type="ECO:0000313" key="3">
    <source>
        <dbReference type="EMBL" id="CAB9511232.1"/>
    </source>
</evidence>
<keyword evidence="4" id="KW-1185">Reference proteome</keyword>
<dbReference type="EMBL" id="CAICTM010000474">
    <property type="protein sequence ID" value="CAB9511232.1"/>
    <property type="molecule type" value="Genomic_DNA"/>
</dbReference>
<comment type="caution">
    <text evidence="3">The sequence shown here is derived from an EMBL/GenBank/DDBJ whole genome shotgun (WGS) entry which is preliminary data.</text>
</comment>
<evidence type="ECO:0000313" key="4">
    <source>
        <dbReference type="Proteomes" id="UP001153069"/>
    </source>
</evidence>
<dbReference type="Proteomes" id="UP001153069">
    <property type="component" value="Unassembled WGS sequence"/>
</dbReference>
<sequence length="392" mass="44364">MAAAEATTEPTNSSGAGNPLPLKASREEWLECQFSSWFPTFCHLDKCDCDERRSNVTIKSQIVSPLPADFSDFLLADGIRLPNGATRLSSCAPNEQPQQSDDSSCDDDQQSNDSEQQQFSFPQLNQQIEEAIEALGGSVVPKLNWSAPKDATWVNEGTLKCKTPGDVYLLLKSSDFCLHDWQVFQEKIQEQKESKEEVQPRLELVLRKWCNFYPSMEFRCFVRNHNLIGISQRNHSQHYPHLLHDKERIHSFLVEFFEDVVCHRFANNQRANYVFDVYVDKSDRVWLVDFNVWSVQTDALLFAWEELVDLPVPLLVVDDSFPELRVVETALEVRHDPLSSYRAPMDTVTLASASNTIGCGGGAGPASFESFMAMCQKPSERTDCDDTSSSDE</sequence>
<feature type="region of interest" description="Disordered" evidence="2">
    <location>
        <begin position="86"/>
        <end position="119"/>
    </location>
</feature>
<dbReference type="PANTHER" id="PTHR15323">
    <property type="entry name" value="D123 PROTEIN"/>
    <property type="match status" value="1"/>
</dbReference>
<organism evidence="3 4">
    <name type="scientific">Seminavis robusta</name>
    <dbReference type="NCBI Taxonomy" id="568900"/>
    <lineage>
        <taxon>Eukaryota</taxon>
        <taxon>Sar</taxon>
        <taxon>Stramenopiles</taxon>
        <taxon>Ochrophyta</taxon>
        <taxon>Bacillariophyta</taxon>
        <taxon>Bacillariophyceae</taxon>
        <taxon>Bacillariophycidae</taxon>
        <taxon>Naviculales</taxon>
        <taxon>Naviculaceae</taxon>
        <taxon>Seminavis</taxon>
    </lineage>
</organism>
<name>A0A9N8DYG0_9STRA</name>
<feature type="compositionally biased region" description="Polar residues" evidence="2">
    <location>
        <begin position="86"/>
        <end position="95"/>
    </location>
</feature>
<comment type="similarity">
    <text evidence="1">Belongs to the CDC123 family.</text>
</comment>